<evidence type="ECO:0000313" key="1">
    <source>
        <dbReference type="EMBL" id="MBK5927528.1"/>
    </source>
</evidence>
<sequence length="69" mass="7116">MGAGDVLDGRMHAAHACTMGAGELRGLLESRERVEGDTGAGSLALCVQPHRIGRGVLKATRGWSLCAQG</sequence>
<dbReference type="EMBL" id="NHSD01000256">
    <property type="protein sequence ID" value="MBK5927528.1"/>
    <property type="molecule type" value="Genomic_DNA"/>
</dbReference>
<gene>
    <name evidence="1" type="ORF">CCR87_09350</name>
</gene>
<name>A0A934TM31_9RHOB</name>
<reference evidence="1" key="1">
    <citation type="submission" date="2017-05" db="EMBL/GenBank/DDBJ databases">
        <authorList>
            <person name="Imhoff J.F."/>
            <person name="Rahn T."/>
            <person name="Kuenzel S."/>
            <person name="Neulinger S.C."/>
        </authorList>
    </citation>
    <scope>NUCLEOTIDE SEQUENCE</scope>
    <source>
        <strain evidence="1">LMG 28126</strain>
    </source>
</reference>
<proteinExistence type="predicted"/>
<keyword evidence="2" id="KW-1185">Reference proteome</keyword>
<accession>A0A934TM31</accession>
<comment type="caution">
    <text evidence="1">The sequence shown here is derived from an EMBL/GenBank/DDBJ whole genome shotgun (WGS) entry which is preliminary data.</text>
</comment>
<organism evidence="1 2">
    <name type="scientific">Rhodobaculum claviforme</name>
    <dbReference type="NCBI Taxonomy" id="1549854"/>
    <lineage>
        <taxon>Bacteria</taxon>
        <taxon>Pseudomonadati</taxon>
        <taxon>Pseudomonadota</taxon>
        <taxon>Alphaproteobacteria</taxon>
        <taxon>Rhodobacterales</taxon>
        <taxon>Paracoccaceae</taxon>
        <taxon>Rhodobaculum</taxon>
    </lineage>
</organism>
<evidence type="ECO:0000313" key="2">
    <source>
        <dbReference type="Proteomes" id="UP000706333"/>
    </source>
</evidence>
<dbReference type="Proteomes" id="UP000706333">
    <property type="component" value="Unassembled WGS sequence"/>
</dbReference>
<dbReference type="AlphaFoldDB" id="A0A934TM31"/>
<protein>
    <submittedName>
        <fullName evidence="1">Uncharacterized protein</fullName>
    </submittedName>
</protein>
<reference evidence="1" key="2">
    <citation type="journal article" date="2020" name="Microorganisms">
        <title>Osmotic Adaptation and Compatible Solute Biosynthesis of Phototrophic Bacteria as Revealed from Genome Analyses.</title>
        <authorList>
            <person name="Imhoff J.F."/>
            <person name="Rahn T."/>
            <person name="Kunzel S."/>
            <person name="Keller A."/>
            <person name="Neulinger S.C."/>
        </authorList>
    </citation>
    <scope>NUCLEOTIDE SEQUENCE</scope>
    <source>
        <strain evidence="1">LMG 28126</strain>
    </source>
</reference>